<reference evidence="2 3" key="1">
    <citation type="submission" date="2016-10" db="EMBL/GenBank/DDBJ databases">
        <authorList>
            <person name="de Groot N.N."/>
        </authorList>
    </citation>
    <scope>NUCLEOTIDE SEQUENCE [LARGE SCALE GENOMIC DNA]</scope>
    <source>
        <strain evidence="2 3">Nm22</strain>
    </source>
</reference>
<dbReference type="EMBL" id="FOCP01000013">
    <property type="protein sequence ID" value="SEN31795.1"/>
    <property type="molecule type" value="Genomic_DNA"/>
</dbReference>
<proteinExistence type="predicted"/>
<protein>
    <submittedName>
        <fullName evidence="2">HAD-superfamily phosphatase, subfamily IIIC/FkbH-like domain-containing protein</fullName>
    </submittedName>
</protein>
<organism evidence="2 3">
    <name type="scientific">Nitrosomonas marina</name>
    <dbReference type="NCBI Taxonomy" id="917"/>
    <lineage>
        <taxon>Bacteria</taxon>
        <taxon>Pseudomonadati</taxon>
        <taxon>Pseudomonadota</taxon>
        <taxon>Betaproteobacteria</taxon>
        <taxon>Nitrosomonadales</taxon>
        <taxon>Nitrosomonadaceae</taxon>
        <taxon>Nitrosomonas</taxon>
    </lineage>
</organism>
<dbReference type="InterPro" id="IPR036514">
    <property type="entry name" value="SGNH_hydro_sf"/>
</dbReference>
<dbReference type="RefSeq" id="WP_090632473.1">
    <property type="nucleotide sequence ID" value="NZ_FOCP01000013.1"/>
</dbReference>
<dbReference type="Pfam" id="PF21211">
    <property type="entry name" value="FkbH_N"/>
    <property type="match status" value="1"/>
</dbReference>
<accession>A0A1H8FJL1</accession>
<dbReference type="Gene3D" id="3.40.50.1110">
    <property type="entry name" value="SGNH hydrolase"/>
    <property type="match status" value="1"/>
</dbReference>
<dbReference type="InterPro" id="IPR010037">
    <property type="entry name" value="FkbH_domain"/>
</dbReference>
<dbReference type="Proteomes" id="UP000199459">
    <property type="component" value="Unassembled WGS sequence"/>
</dbReference>
<dbReference type="InterPro" id="IPR049369">
    <property type="entry name" value="BF1531-like_N"/>
</dbReference>
<name>A0A1H8FJL1_9PROT</name>
<dbReference type="STRING" id="917.SAMN05216326_10250"/>
<feature type="domain" description="BF1531-like N-terminal" evidence="1">
    <location>
        <begin position="71"/>
        <end position="262"/>
    </location>
</feature>
<dbReference type="GO" id="GO:0016788">
    <property type="term" value="F:hydrolase activity, acting on ester bonds"/>
    <property type="evidence" value="ECO:0007669"/>
    <property type="project" value="UniProtKB-ARBA"/>
</dbReference>
<dbReference type="SUPFAM" id="SSF56784">
    <property type="entry name" value="HAD-like"/>
    <property type="match status" value="1"/>
</dbReference>
<evidence type="ECO:0000313" key="3">
    <source>
        <dbReference type="Proteomes" id="UP000199459"/>
    </source>
</evidence>
<dbReference type="OrthoDB" id="323926at2"/>
<dbReference type="InterPro" id="IPR036412">
    <property type="entry name" value="HAD-like_sf"/>
</dbReference>
<dbReference type="InterPro" id="IPR023214">
    <property type="entry name" value="HAD_sf"/>
</dbReference>
<dbReference type="AlphaFoldDB" id="A0A1H8FJL1"/>
<evidence type="ECO:0000313" key="2">
    <source>
        <dbReference type="EMBL" id="SEN31795.1"/>
    </source>
</evidence>
<gene>
    <name evidence="2" type="ORF">SAMN05216325_11366</name>
</gene>
<dbReference type="NCBIfam" id="TIGR01681">
    <property type="entry name" value="HAD-SF-IIIC"/>
    <property type="match status" value="1"/>
</dbReference>
<sequence>MHDLPWLLAPTDDFNERCIQLGCHQAPVAEVHALAKYALSINQANRLYQAIRKLTAEPRSFLSRSLTPFRLGIVSNATMDLMIPSIVTSAIRNGIDIEVVSTDFGQVAQEAFDAGSKLNTAKLDAVLIALDYHAYPFLADPLNTSGEVLPSDKAFDYLRQIRESFKQNGGMICIAQTLAEPPYEFGGNFDAQLDGLLRKSLTEFNRALVDDIRSSMDVLFDVAALVNMVGACHWFDERQWYLSRVPMANAFVPLYAEYLTKLIAALRGKSKKCLVLDLDNTLWGGVIGDDGLEGIQIGQGNPVGESFLAIQQWAKTLKDLGAILTVCSKNDENIALEVFRKHPGMLLKENDFAVFVANWEDKATNIRYIADTLNIGLDAMVFVDDNPAEREIVRTMLPELTVPELPKDSSQFLRILCAARFFEKIDFTEDDAQRNAQYLGNARRLEIQKTAATLEDYLASLEMYISFSPFNELGRKRIVQLINKTNQFNLTTQRYTETDVLQFENDRRYVTLQIELQDKFGDNGMISVVICKVHQDRWDIDTWLMSCRVIKRRVEEAVCDQLIALARKSGISKLRGFYRPTEKNGLVREHYRQLGFDCICSDESEDIWDLAVEHYQMKNPPITVSKSSVIQ</sequence>
<dbReference type="Gene3D" id="3.40.50.1000">
    <property type="entry name" value="HAD superfamily/HAD-like"/>
    <property type="match status" value="1"/>
</dbReference>
<dbReference type="NCBIfam" id="TIGR01686">
    <property type="entry name" value="FkbH"/>
    <property type="match status" value="1"/>
</dbReference>
<evidence type="ECO:0000259" key="1">
    <source>
        <dbReference type="Pfam" id="PF21211"/>
    </source>
</evidence>
<dbReference type="InterPro" id="IPR010033">
    <property type="entry name" value="HAD_SF_ppase_IIIC"/>
</dbReference>